<feature type="region of interest" description="Disordered" evidence="1">
    <location>
        <begin position="1"/>
        <end position="76"/>
    </location>
</feature>
<dbReference type="Proteomes" id="UP001224997">
    <property type="component" value="Unassembled WGS sequence"/>
</dbReference>
<dbReference type="RefSeq" id="WP_305961695.1">
    <property type="nucleotide sequence ID" value="NZ_JAVAMQ010000001.1"/>
</dbReference>
<comment type="caution">
    <text evidence="2">The sequence shown here is derived from an EMBL/GenBank/DDBJ whole genome shotgun (WGS) entry which is preliminary data.</text>
</comment>
<accession>A0ABT9J7N9</accession>
<feature type="compositionally biased region" description="Pro residues" evidence="1">
    <location>
        <begin position="1"/>
        <end position="10"/>
    </location>
</feature>
<evidence type="ECO:0000313" key="3">
    <source>
        <dbReference type="Proteomes" id="UP001224997"/>
    </source>
</evidence>
<organism evidence="2 3">
    <name type="scientific">Paracoccus spongiarum</name>
    <dbReference type="NCBI Taxonomy" id="3064387"/>
    <lineage>
        <taxon>Bacteria</taxon>
        <taxon>Pseudomonadati</taxon>
        <taxon>Pseudomonadota</taxon>
        <taxon>Alphaproteobacteria</taxon>
        <taxon>Rhodobacterales</taxon>
        <taxon>Paracoccaceae</taxon>
        <taxon>Paracoccus</taxon>
    </lineage>
</organism>
<dbReference type="EMBL" id="JAVAMQ010000001">
    <property type="protein sequence ID" value="MDP5305823.1"/>
    <property type="molecule type" value="Genomic_DNA"/>
</dbReference>
<keyword evidence="3" id="KW-1185">Reference proteome</keyword>
<evidence type="ECO:0000256" key="1">
    <source>
        <dbReference type="SAM" id="MobiDB-lite"/>
    </source>
</evidence>
<reference evidence="2 3" key="1">
    <citation type="submission" date="2023-08" db="EMBL/GenBank/DDBJ databases">
        <authorList>
            <person name="Park J.-S."/>
        </authorList>
    </citation>
    <scope>NUCLEOTIDE SEQUENCE [LARGE SCALE GENOMIC DNA]</scope>
    <source>
        <strain evidence="2 3">2205BS29-5</strain>
    </source>
</reference>
<proteinExistence type="predicted"/>
<name>A0ABT9J7N9_9RHOB</name>
<gene>
    <name evidence="2" type="ORF">Q5Y72_01775</name>
</gene>
<protein>
    <submittedName>
        <fullName evidence="2">Uncharacterized protein</fullName>
    </submittedName>
</protein>
<feature type="compositionally biased region" description="Basic and acidic residues" evidence="1">
    <location>
        <begin position="18"/>
        <end position="31"/>
    </location>
</feature>
<evidence type="ECO:0000313" key="2">
    <source>
        <dbReference type="EMBL" id="MDP5305823.1"/>
    </source>
</evidence>
<sequence>MKMEPAPRPGPTFARVRAARDGLRRTRDRMLDGGIGSMPAGRVPQNGTGFPEQLMPTAHNVVPRSALEPVGRMRRP</sequence>